<feature type="compositionally biased region" description="Basic and acidic residues" evidence="1">
    <location>
        <begin position="29"/>
        <end position="39"/>
    </location>
</feature>
<evidence type="ECO:0000259" key="2">
    <source>
        <dbReference type="PROSITE" id="PS50894"/>
    </source>
</evidence>
<gene>
    <name evidence="3" type="ORF">UFOPK3268_01008</name>
    <name evidence="4" type="ORF">UFOPK3752_00230</name>
    <name evidence="5" type="ORF">UFOPK4150_00778</name>
</gene>
<sequence length="189" mass="19523">MAPAGSAIGAGVGLDAVLPSLRAVRSSTHHRDTDHRPPICERGSLDGPIVTADSIPEPVAEGGRPGGAQNLGPDYVVFDPSVLAGLVNGDQEKIARLGRKFIDTTRASVEQMLEAVREGDHERVGRLAHSLKSAAATVGAPGLASANEELEAACERGEADVVGPLVTTIAARAESVARELLGTLGEKPW</sequence>
<dbReference type="InterPro" id="IPR008207">
    <property type="entry name" value="Sig_transdc_His_kin_Hpt_dom"/>
</dbReference>
<proteinExistence type="predicted"/>
<dbReference type="Gene3D" id="1.20.120.160">
    <property type="entry name" value="HPT domain"/>
    <property type="match status" value="1"/>
</dbReference>
<dbReference type="GO" id="GO:0000160">
    <property type="term" value="P:phosphorelay signal transduction system"/>
    <property type="evidence" value="ECO:0007669"/>
    <property type="project" value="InterPro"/>
</dbReference>
<dbReference type="EMBL" id="CAFBIZ010000123">
    <property type="protein sequence ID" value="CAB4850428.1"/>
    <property type="molecule type" value="Genomic_DNA"/>
</dbReference>
<accession>A0A6J7C156</accession>
<dbReference type="AlphaFoldDB" id="A0A6J7C156"/>
<evidence type="ECO:0000313" key="4">
    <source>
        <dbReference type="EMBL" id="CAB4927709.1"/>
    </source>
</evidence>
<evidence type="ECO:0000313" key="3">
    <source>
        <dbReference type="EMBL" id="CAB4850428.1"/>
    </source>
</evidence>
<evidence type="ECO:0000256" key="1">
    <source>
        <dbReference type="SAM" id="MobiDB-lite"/>
    </source>
</evidence>
<feature type="region of interest" description="Disordered" evidence="1">
    <location>
        <begin position="25"/>
        <end position="68"/>
    </location>
</feature>
<dbReference type="EMBL" id="CAFBPU010000012">
    <property type="protein sequence ID" value="CAB5029046.1"/>
    <property type="molecule type" value="Genomic_DNA"/>
</dbReference>
<protein>
    <submittedName>
        <fullName evidence="3">Unannotated protein</fullName>
    </submittedName>
</protein>
<dbReference type="Pfam" id="PF01627">
    <property type="entry name" value="Hpt"/>
    <property type="match status" value="1"/>
</dbReference>
<dbReference type="InterPro" id="IPR036641">
    <property type="entry name" value="HPT_dom_sf"/>
</dbReference>
<organism evidence="3">
    <name type="scientific">freshwater metagenome</name>
    <dbReference type="NCBI Taxonomy" id="449393"/>
    <lineage>
        <taxon>unclassified sequences</taxon>
        <taxon>metagenomes</taxon>
        <taxon>ecological metagenomes</taxon>
    </lineage>
</organism>
<dbReference type="PROSITE" id="PS50894">
    <property type="entry name" value="HPT"/>
    <property type="match status" value="1"/>
</dbReference>
<dbReference type="CDD" id="cd00088">
    <property type="entry name" value="HPT"/>
    <property type="match status" value="1"/>
</dbReference>
<dbReference type="SMART" id="SM00073">
    <property type="entry name" value="HPT"/>
    <property type="match status" value="1"/>
</dbReference>
<evidence type="ECO:0000313" key="5">
    <source>
        <dbReference type="EMBL" id="CAB5029046.1"/>
    </source>
</evidence>
<dbReference type="SUPFAM" id="SSF47226">
    <property type="entry name" value="Histidine-containing phosphotransfer domain, HPT domain"/>
    <property type="match status" value="1"/>
</dbReference>
<name>A0A6J7C156_9ZZZZ</name>
<dbReference type="EMBL" id="CAFBND010000006">
    <property type="protein sequence ID" value="CAB4927709.1"/>
    <property type="molecule type" value="Genomic_DNA"/>
</dbReference>
<reference evidence="3" key="1">
    <citation type="submission" date="2020-05" db="EMBL/GenBank/DDBJ databases">
        <authorList>
            <person name="Chiriac C."/>
            <person name="Salcher M."/>
            <person name="Ghai R."/>
            <person name="Kavagutti S V."/>
        </authorList>
    </citation>
    <scope>NUCLEOTIDE SEQUENCE</scope>
</reference>
<feature type="domain" description="HPt" evidence="2">
    <location>
        <begin position="90"/>
        <end position="183"/>
    </location>
</feature>